<organism evidence="2 3">
    <name type="scientific">Alkalicoccobacillus plakortidis</name>
    <dbReference type="NCBI Taxonomy" id="444060"/>
    <lineage>
        <taxon>Bacteria</taxon>
        <taxon>Bacillati</taxon>
        <taxon>Bacillota</taxon>
        <taxon>Bacilli</taxon>
        <taxon>Bacillales</taxon>
        <taxon>Bacillaceae</taxon>
        <taxon>Alkalicoccobacillus</taxon>
    </lineage>
</organism>
<keyword evidence="3" id="KW-1185">Reference proteome</keyword>
<evidence type="ECO:0000313" key="2">
    <source>
        <dbReference type="EMBL" id="MCM2677062.1"/>
    </source>
</evidence>
<dbReference type="InterPro" id="IPR046720">
    <property type="entry name" value="DUF6612"/>
</dbReference>
<accession>A0ABT0XML8</accession>
<evidence type="ECO:0000313" key="3">
    <source>
        <dbReference type="Proteomes" id="UP001203665"/>
    </source>
</evidence>
<feature type="chain" id="PRO_5045724284" evidence="1">
    <location>
        <begin position="26"/>
        <end position="183"/>
    </location>
</feature>
<dbReference type="RefSeq" id="WP_251610475.1">
    <property type="nucleotide sequence ID" value="NZ_JAMQJY010000003.1"/>
</dbReference>
<evidence type="ECO:0000256" key="1">
    <source>
        <dbReference type="SAM" id="SignalP"/>
    </source>
</evidence>
<dbReference type="EMBL" id="JAMQJY010000003">
    <property type="protein sequence ID" value="MCM2677062.1"/>
    <property type="molecule type" value="Genomic_DNA"/>
</dbReference>
<name>A0ABT0XML8_9BACI</name>
<sequence>MLRKTITPLCLITLVTVALPSQAFADEDVSAVDILEKSNQAMLELDSYSSETVMEMTMPGVEGEDLTIKTTSKEDVTLDPFAMHQVVTTAIPGEEETTLESYWTEDGFYQESEEGEWIKLPEELSDGLDELMQMAMAGDQVEQAEAFGEDMSVEETDDAYILTYDGDGEALEEAIRMDEHVHG</sequence>
<dbReference type="Proteomes" id="UP001203665">
    <property type="component" value="Unassembled WGS sequence"/>
</dbReference>
<protein>
    <submittedName>
        <fullName evidence="2">Uncharacterized protein</fullName>
    </submittedName>
</protein>
<keyword evidence="1" id="KW-0732">Signal</keyword>
<comment type="caution">
    <text evidence="2">The sequence shown here is derived from an EMBL/GenBank/DDBJ whole genome shotgun (WGS) entry which is preliminary data.</text>
</comment>
<feature type="signal peptide" evidence="1">
    <location>
        <begin position="1"/>
        <end position="25"/>
    </location>
</feature>
<reference evidence="2" key="1">
    <citation type="submission" date="2022-06" db="EMBL/GenBank/DDBJ databases">
        <title>Alkalicoccobacillus porphyridii sp. nov., isolated from a marine red alga, Porphyridium purpureum and reclassification of Shouchella plakortidis and Shouchella gibsonii as Alkalicoccobacillus plakortidis comb. nov. and Alkalicoccobacillus gibsonii comb. nov.</title>
        <authorList>
            <person name="Kim K.H."/>
            <person name="Lee J.K."/>
            <person name="Han D.M."/>
            <person name="Baek J.H."/>
            <person name="Jeon C.O."/>
        </authorList>
    </citation>
    <scope>NUCLEOTIDE SEQUENCE</scope>
    <source>
        <strain evidence="2">DSM 19153</strain>
    </source>
</reference>
<proteinExistence type="predicted"/>
<dbReference type="Gene3D" id="2.50.20.20">
    <property type="match status" value="1"/>
</dbReference>
<gene>
    <name evidence="2" type="ORF">NDM98_17575</name>
</gene>
<dbReference type="Pfam" id="PF20316">
    <property type="entry name" value="DUF6612"/>
    <property type="match status" value="1"/>
</dbReference>